<sequence>MRIKFVIHAATQEELKISRKIPSVKSRNNQEIDQKNQFQGSAPASESKTKTLKDSASISNNVAQVAIFIQESNTQNRKIQKESKKAPISLMPMKLKSTKSLKNTEHMKRRRERERERQI</sequence>
<accession>A0A7C8ZZ18</accession>
<feature type="region of interest" description="Disordered" evidence="1">
    <location>
        <begin position="21"/>
        <end position="55"/>
    </location>
</feature>
<dbReference type="AlphaFoldDB" id="A0A7C8ZZ18"/>
<proteinExistence type="predicted"/>
<name>A0A7C8ZZ18_OPUST</name>
<protein>
    <submittedName>
        <fullName evidence="2">Uncharacterized protein</fullName>
    </submittedName>
</protein>
<reference evidence="2" key="2">
    <citation type="submission" date="2020-07" db="EMBL/GenBank/DDBJ databases">
        <authorList>
            <person name="Vera ALvarez R."/>
            <person name="Arias-Moreno D.M."/>
            <person name="Jimenez-Jacinto V."/>
            <person name="Jimenez-Bremont J.F."/>
            <person name="Swaminathan K."/>
            <person name="Moose S.P."/>
            <person name="Guerrero-Gonzalez M.L."/>
            <person name="Marino-Ramirez L."/>
            <person name="Landsman D."/>
            <person name="Rodriguez-Kessler M."/>
            <person name="Delgado-Sanchez P."/>
        </authorList>
    </citation>
    <scope>NUCLEOTIDE SEQUENCE</scope>
    <source>
        <tissue evidence="2">Cladode</tissue>
    </source>
</reference>
<feature type="region of interest" description="Disordered" evidence="1">
    <location>
        <begin position="74"/>
        <end position="119"/>
    </location>
</feature>
<feature type="compositionally biased region" description="Polar residues" evidence="1">
    <location>
        <begin position="35"/>
        <end position="46"/>
    </location>
</feature>
<reference evidence="2" key="1">
    <citation type="journal article" date="2013" name="J. Plant Res.">
        <title>Effect of fungi and light on seed germination of three Opuntia species from semiarid lands of central Mexico.</title>
        <authorList>
            <person name="Delgado-Sanchez P."/>
            <person name="Jimenez-Bremont J.F."/>
            <person name="Guerrero-Gonzalez Mde L."/>
            <person name="Flores J."/>
        </authorList>
    </citation>
    <scope>NUCLEOTIDE SEQUENCE</scope>
    <source>
        <tissue evidence="2">Cladode</tissue>
    </source>
</reference>
<evidence type="ECO:0000313" key="2">
    <source>
        <dbReference type="EMBL" id="MBA4654030.1"/>
    </source>
</evidence>
<dbReference type="EMBL" id="GISG01181868">
    <property type="protein sequence ID" value="MBA4654030.1"/>
    <property type="molecule type" value="Transcribed_RNA"/>
</dbReference>
<evidence type="ECO:0000256" key="1">
    <source>
        <dbReference type="SAM" id="MobiDB-lite"/>
    </source>
</evidence>
<organism evidence="2">
    <name type="scientific">Opuntia streptacantha</name>
    <name type="common">Prickly pear cactus</name>
    <name type="synonym">Opuntia cardona</name>
    <dbReference type="NCBI Taxonomy" id="393608"/>
    <lineage>
        <taxon>Eukaryota</taxon>
        <taxon>Viridiplantae</taxon>
        <taxon>Streptophyta</taxon>
        <taxon>Embryophyta</taxon>
        <taxon>Tracheophyta</taxon>
        <taxon>Spermatophyta</taxon>
        <taxon>Magnoliopsida</taxon>
        <taxon>eudicotyledons</taxon>
        <taxon>Gunneridae</taxon>
        <taxon>Pentapetalae</taxon>
        <taxon>Caryophyllales</taxon>
        <taxon>Cactineae</taxon>
        <taxon>Cactaceae</taxon>
        <taxon>Opuntioideae</taxon>
        <taxon>Opuntia</taxon>
    </lineage>
</organism>